<sequence>MNYLQKNQRHTLLKLNKDFSKMEHIEEKLLSKIYEESLTIKNLPKDLSEEEKTFYYKWTNKSEIEEITFEGIETKFAYQKVTAFCEFSTRRVFDQNTGTLLPKEDRLNTSSVEVIFVESDNDIYAIVFSSDFYDLRRVKRLIGEHVIEPLSAIHQTDSELFHWLFYKSIKEEVNLNEDIVLDNINGFTGTIVSEEDQFEGTSIQTAELIITKAFITNGYPITSIKIDLQMEIGTMSFYLNEVSDGKELKIVIQKNSSINNMMNSEDVEYIIPIYVFFYLIPEVINLYKVDEGNFLSNAKNKFLSEIGLEVIKTIMAKNDILVTDIK</sequence>
<proteinExistence type="predicted"/>
<dbReference type="Proteomes" id="UP000288028">
    <property type="component" value="Unassembled WGS sequence"/>
</dbReference>
<evidence type="ECO:0000313" key="1">
    <source>
        <dbReference type="EMBL" id="RSU10783.1"/>
    </source>
</evidence>
<evidence type="ECO:0000313" key="2">
    <source>
        <dbReference type="Proteomes" id="UP000288028"/>
    </source>
</evidence>
<keyword evidence="2" id="KW-1185">Reference proteome</keyword>
<dbReference type="EMBL" id="NGKB01000016">
    <property type="protein sequence ID" value="RSU10783.1"/>
    <property type="molecule type" value="Genomic_DNA"/>
</dbReference>
<comment type="caution">
    <text evidence="1">The sequence shown here is derived from an EMBL/GenBank/DDBJ whole genome shotgun (WGS) entry which is preliminary data.</text>
</comment>
<reference evidence="1 2" key="1">
    <citation type="submission" date="2017-05" db="EMBL/GenBank/DDBJ databases">
        <title>Vagococcus spp. assemblies.</title>
        <authorList>
            <person name="Gulvik C.A."/>
        </authorList>
    </citation>
    <scope>NUCLEOTIDE SEQUENCE [LARGE SCALE GENOMIC DNA]</scope>
    <source>
        <strain evidence="1 2">SS1714</strain>
    </source>
</reference>
<accession>A0A430ARU8</accession>
<dbReference type="GeneID" id="95579420"/>
<gene>
    <name evidence="1" type="ORF">CBF28_12850</name>
</gene>
<protein>
    <submittedName>
        <fullName evidence="1">Uncharacterized protein</fullName>
    </submittedName>
</protein>
<name>A0A430ARU8_9ENTE</name>
<dbReference type="OrthoDB" id="2961752at2"/>
<dbReference type="RefSeq" id="WP_126795911.1">
    <property type="nucleotide sequence ID" value="NZ_CP060720.1"/>
</dbReference>
<organism evidence="1 2">
    <name type="scientific">Vagococcus carniphilus</name>
    <dbReference type="NCBI Taxonomy" id="218144"/>
    <lineage>
        <taxon>Bacteria</taxon>
        <taxon>Bacillati</taxon>
        <taxon>Bacillota</taxon>
        <taxon>Bacilli</taxon>
        <taxon>Lactobacillales</taxon>
        <taxon>Enterococcaceae</taxon>
        <taxon>Vagococcus</taxon>
    </lineage>
</organism>
<dbReference type="AlphaFoldDB" id="A0A430ARU8"/>